<evidence type="ECO:0000313" key="2">
    <source>
        <dbReference type="Proteomes" id="UP000244336"/>
    </source>
</evidence>
<dbReference type="Gramene" id="PUZ54040">
    <property type="protein sequence ID" value="PUZ54040"/>
    <property type="gene ID" value="GQ55_5G097400"/>
</dbReference>
<dbReference type="Proteomes" id="UP000244336">
    <property type="component" value="Chromosome 5"/>
</dbReference>
<gene>
    <name evidence="1" type="ORF">GQ55_5G097400</name>
</gene>
<organism evidence="1 2">
    <name type="scientific">Panicum hallii var. hallii</name>
    <dbReference type="NCBI Taxonomy" id="1504633"/>
    <lineage>
        <taxon>Eukaryota</taxon>
        <taxon>Viridiplantae</taxon>
        <taxon>Streptophyta</taxon>
        <taxon>Embryophyta</taxon>
        <taxon>Tracheophyta</taxon>
        <taxon>Spermatophyta</taxon>
        <taxon>Magnoliopsida</taxon>
        <taxon>Liliopsida</taxon>
        <taxon>Poales</taxon>
        <taxon>Poaceae</taxon>
        <taxon>PACMAD clade</taxon>
        <taxon>Panicoideae</taxon>
        <taxon>Panicodae</taxon>
        <taxon>Paniceae</taxon>
        <taxon>Panicinae</taxon>
        <taxon>Panicum</taxon>
        <taxon>Panicum sect. Panicum</taxon>
    </lineage>
</organism>
<proteinExistence type="predicted"/>
<accession>A0A2T7DEL6</accession>
<dbReference type="AlphaFoldDB" id="A0A2T7DEL6"/>
<sequence>MPHRVGMKEPELDSSKLAKERGGGLANCYLHQRAAFAINAWAWRGARRRCGCRSAGRKATT</sequence>
<name>A0A2T7DEL6_9POAL</name>
<keyword evidence="2" id="KW-1185">Reference proteome</keyword>
<protein>
    <submittedName>
        <fullName evidence="1">Uncharacterized protein</fullName>
    </submittedName>
</protein>
<dbReference type="EMBL" id="CM009753">
    <property type="protein sequence ID" value="PUZ54040.1"/>
    <property type="molecule type" value="Genomic_DNA"/>
</dbReference>
<evidence type="ECO:0000313" key="1">
    <source>
        <dbReference type="EMBL" id="PUZ54040.1"/>
    </source>
</evidence>
<reference evidence="1 2" key="1">
    <citation type="submission" date="2018-04" db="EMBL/GenBank/DDBJ databases">
        <title>WGS assembly of Panicum hallii var. hallii HAL2.</title>
        <authorList>
            <person name="Lovell J."/>
            <person name="Jenkins J."/>
            <person name="Lowry D."/>
            <person name="Mamidi S."/>
            <person name="Sreedasyam A."/>
            <person name="Weng X."/>
            <person name="Barry K."/>
            <person name="Bonette J."/>
            <person name="Campitelli B."/>
            <person name="Daum C."/>
            <person name="Gordon S."/>
            <person name="Gould B."/>
            <person name="Lipzen A."/>
            <person name="MacQueen A."/>
            <person name="Palacio-Mejia J."/>
            <person name="Plott C."/>
            <person name="Shakirov E."/>
            <person name="Shu S."/>
            <person name="Yoshinaga Y."/>
            <person name="Zane M."/>
            <person name="Rokhsar D."/>
            <person name="Grimwood J."/>
            <person name="Schmutz J."/>
            <person name="Juenger T."/>
        </authorList>
    </citation>
    <scope>NUCLEOTIDE SEQUENCE [LARGE SCALE GENOMIC DNA]</scope>
    <source>
        <strain evidence="2">cv. HAL2</strain>
    </source>
</reference>